<dbReference type="InterPro" id="IPR036134">
    <property type="entry name" value="Crypto/Photolyase_FAD-like_sf"/>
</dbReference>
<feature type="compositionally biased region" description="Basic and acidic residues" evidence="6">
    <location>
        <begin position="566"/>
        <end position="584"/>
    </location>
</feature>
<dbReference type="Pfam" id="PF00875">
    <property type="entry name" value="DNA_photolyase"/>
    <property type="match status" value="1"/>
</dbReference>
<dbReference type="InterPro" id="IPR014729">
    <property type="entry name" value="Rossmann-like_a/b/a_fold"/>
</dbReference>
<gene>
    <name evidence="9" type="ORF">GLX27_004290</name>
</gene>
<evidence type="ECO:0000313" key="10">
    <source>
        <dbReference type="Proteomes" id="UP000818624"/>
    </source>
</evidence>
<evidence type="ECO:0000256" key="2">
    <source>
        <dbReference type="ARBA" id="ARBA00005862"/>
    </source>
</evidence>
<feature type="domain" description="Photolyase/cryptochrome alpha/beta" evidence="7">
    <location>
        <begin position="11"/>
        <end position="165"/>
    </location>
</feature>
<organism evidence="9 10">
    <name type="scientific">Malassezia furfur</name>
    <name type="common">Pityriasis versicolor infection agent</name>
    <name type="synonym">Pityrosporum furfur</name>
    <dbReference type="NCBI Taxonomy" id="55194"/>
    <lineage>
        <taxon>Eukaryota</taxon>
        <taxon>Fungi</taxon>
        <taxon>Dikarya</taxon>
        <taxon>Basidiomycota</taxon>
        <taxon>Ustilaginomycotina</taxon>
        <taxon>Malasseziomycetes</taxon>
        <taxon>Malasseziales</taxon>
        <taxon>Malasseziaceae</taxon>
        <taxon>Malassezia</taxon>
    </lineage>
</organism>
<dbReference type="InterPro" id="IPR018394">
    <property type="entry name" value="DNA_photolyase_1_CS_C"/>
</dbReference>
<feature type="region of interest" description="Disordered" evidence="6">
    <location>
        <begin position="565"/>
        <end position="590"/>
    </location>
</feature>
<dbReference type="InterPro" id="IPR036155">
    <property type="entry name" value="Crypto/Photolyase_N_sf"/>
</dbReference>
<dbReference type="InterPro" id="IPR002081">
    <property type="entry name" value="Cryptochrome/DNA_photolyase_1"/>
</dbReference>
<sequence length="590" mass="66459">MVVVTFLGPCLRTLDNPALASALRERPDGESVVACYVEDPTQRLPGAAYTWWTRKSLPLLRQQLDRLHVPLVCLRGSLPHIARVLVGLPARTTTSRVSRVCVNRRWGGTTAEQDEQFDAALHEHDIPVNKFTAHTLHDPWEIKTGQGGYYRVYTPFSKQFAQVKPRLIDEPPAQPHEPLAHDSIVAALEKEHDIEVLDWAAPAAPYNPPWAQSFTWKPGAEEAQKTLDAFLAKNVADYAEGRNLPFSHGTSQLSPYLAHGEISPHRVLDATRKAKAQLQSSKDKSGAESAFQFEREIIWREFQYHILYHEPYIGWGNHNTKFDNFPWATPLSDKEVRDALGNARPDDALERALEARAALECWKSGHTGIPIVDAGMRQLWTMGWMHNRVRMIVASFLTKNLHHHWRVGEAWFWDALVDADPASNPGNWQWVAGTGADAAPYFRVFNPVRQAQRFDETCAYVRQWVPELKSDSTKAIMGLYEREACSGTCLLEHPSPMSLWPKKLSFLLQDDTKPAIKAEDGAAAPDAGQLITLRNVATPEKAYRRPIANLKTTKDEALSYFQMYGKSDKGPKKEASDTEDEPPKKAARRS</sequence>
<evidence type="ECO:0000313" key="9">
    <source>
        <dbReference type="EMBL" id="WFD49606.1"/>
    </source>
</evidence>
<evidence type="ECO:0000256" key="4">
    <source>
        <dbReference type="ARBA" id="ARBA00022827"/>
    </source>
</evidence>
<reference evidence="9 10" key="1">
    <citation type="journal article" date="2020" name="Elife">
        <title>Loss of centromere function drives karyotype evolution in closely related Malassezia species.</title>
        <authorList>
            <person name="Sankaranarayanan S.R."/>
            <person name="Ianiri G."/>
            <person name="Coelho M.A."/>
            <person name="Reza M.H."/>
            <person name="Thimmappa B.C."/>
            <person name="Ganguly P."/>
            <person name="Vadnala R.N."/>
            <person name="Sun S."/>
            <person name="Siddharthan R."/>
            <person name="Tellgren-Roth C."/>
            <person name="Dawson T.L."/>
            <person name="Heitman J."/>
            <person name="Sanyal K."/>
        </authorList>
    </citation>
    <scope>NUCLEOTIDE SEQUENCE [LARGE SCALE GENOMIC DNA]</scope>
    <source>
        <strain evidence="9">CBS14141</strain>
    </source>
</reference>
<dbReference type="Proteomes" id="UP000818624">
    <property type="component" value="Chromosome 6"/>
</dbReference>
<keyword evidence="10" id="KW-1185">Reference proteome</keyword>
<evidence type="ECO:0008006" key="11">
    <source>
        <dbReference type="Google" id="ProtNLM"/>
    </source>
</evidence>
<keyword evidence="4" id="KW-0274">FAD</keyword>
<dbReference type="Gene3D" id="1.10.579.10">
    <property type="entry name" value="DNA Cyclobutane Dipyrimidine Photolyase, subunit A, domain 3"/>
    <property type="match status" value="1"/>
</dbReference>
<accession>A0ABY8EVH7</accession>
<comment type="cofactor">
    <cofactor evidence="1">
        <name>FAD</name>
        <dbReference type="ChEBI" id="CHEBI:57692"/>
    </cofactor>
</comment>
<dbReference type="InterPro" id="IPR006050">
    <property type="entry name" value="DNA_photolyase_N"/>
</dbReference>
<evidence type="ECO:0000256" key="5">
    <source>
        <dbReference type="ARBA" id="ARBA00022991"/>
    </source>
</evidence>
<keyword evidence="5" id="KW-0157">Chromophore</keyword>
<dbReference type="PANTHER" id="PTHR11455:SF9">
    <property type="entry name" value="CRYPTOCHROME CIRCADIAN CLOCK 5 ISOFORM X1"/>
    <property type="match status" value="1"/>
</dbReference>
<dbReference type="Gene3D" id="3.40.50.620">
    <property type="entry name" value="HUPs"/>
    <property type="match status" value="1"/>
</dbReference>
<evidence type="ECO:0000256" key="1">
    <source>
        <dbReference type="ARBA" id="ARBA00001974"/>
    </source>
</evidence>
<dbReference type="PROSITE" id="PS00394">
    <property type="entry name" value="DNA_PHOTOLYASES_1_1"/>
    <property type="match status" value="1"/>
</dbReference>
<dbReference type="InterPro" id="IPR005101">
    <property type="entry name" value="Cryptochr/Photolyase_FAD-bd"/>
</dbReference>
<evidence type="ECO:0000256" key="3">
    <source>
        <dbReference type="ARBA" id="ARBA00022630"/>
    </source>
</evidence>
<evidence type="ECO:0000256" key="6">
    <source>
        <dbReference type="SAM" id="MobiDB-lite"/>
    </source>
</evidence>
<dbReference type="Gene3D" id="1.25.40.80">
    <property type="match status" value="1"/>
</dbReference>
<protein>
    <recommendedName>
        <fullName evidence="11">Deoxyribodipyrimidine photo-lyase</fullName>
    </recommendedName>
</protein>
<evidence type="ECO:0000259" key="7">
    <source>
        <dbReference type="Pfam" id="PF00875"/>
    </source>
</evidence>
<dbReference type="EMBL" id="CP046239">
    <property type="protein sequence ID" value="WFD49606.1"/>
    <property type="molecule type" value="Genomic_DNA"/>
</dbReference>
<comment type="similarity">
    <text evidence="2">Belongs to the DNA photolyase class-1 family.</text>
</comment>
<feature type="domain" description="Cryptochrome/DNA photolyase FAD-binding" evidence="8">
    <location>
        <begin position="293"/>
        <end position="480"/>
    </location>
</feature>
<evidence type="ECO:0000259" key="8">
    <source>
        <dbReference type="Pfam" id="PF03441"/>
    </source>
</evidence>
<name>A0ABY8EVH7_MALFU</name>
<dbReference type="SUPFAM" id="SSF52425">
    <property type="entry name" value="Cryptochrome/photolyase, N-terminal domain"/>
    <property type="match status" value="1"/>
</dbReference>
<dbReference type="Pfam" id="PF03441">
    <property type="entry name" value="FAD_binding_7"/>
    <property type="match status" value="1"/>
</dbReference>
<keyword evidence="3" id="KW-0285">Flavoprotein</keyword>
<proteinExistence type="inferred from homology"/>
<dbReference type="PANTHER" id="PTHR11455">
    <property type="entry name" value="CRYPTOCHROME"/>
    <property type="match status" value="1"/>
</dbReference>
<dbReference type="PROSITE" id="PS00691">
    <property type="entry name" value="DNA_PHOTOLYASES_1_2"/>
    <property type="match status" value="1"/>
</dbReference>
<dbReference type="SUPFAM" id="SSF48173">
    <property type="entry name" value="Cryptochrome/photolyase FAD-binding domain"/>
    <property type="match status" value="1"/>
</dbReference>